<sequence>MTAFARIAMIAATGLGLSLGLPLSPAGAARAEPPNRPGPPSYLHRLVGADLGTLVHTLPHVLCGNRLISYRSPSPNSPVKCVNGAENSGNSVDSGNYHNVGDPVNSGNFSNANGSTATANSVDSGNASNGPQSISVPTPRMALPIAARPCHPGHRRCRGKGNSWNSGNYRAKGRQISSGNFGNANGSIDSNNTYGGGNNANGPLCVKCRWYGPS</sequence>
<protein>
    <submittedName>
        <fullName evidence="3">Uncharacterized protein</fullName>
    </submittedName>
</protein>
<evidence type="ECO:0000256" key="1">
    <source>
        <dbReference type="SAM" id="MobiDB-lite"/>
    </source>
</evidence>
<feature type="compositionally biased region" description="Polar residues" evidence="1">
    <location>
        <begin position="105"/>
        <end position="133"/>
    </location>
</feature>
<proteinExistence type="predicted"/>
<comment type="caution">
    <text evidence="3">The sequence shown here is derived from an EMBL/GenBank/DDBJ whole genome shotgun (WGS) entry which is preliminary data.</text>
</comment>
<feature type="region of interest" description="Disordered" evidence="1">
    <location>
        <begin position="147"/>
        <end position="170"/>
    </location>
</feature>
<dbReference type="AlphaFoldDB" id="A0A840P7Y2"/>
<feature type="signal peptide" evidence="2">
    <location>
        <begin position="1"/>
        <end position="28"/>
    </location>
</feature>
<feature type="region of interest" description="Disordered" evidence="1">
    <location>
        <begin position="92"/>
        <end position="133"/>
    </location>
</feature>
<reference evidence="3 4" key="1">
    <citation type="submission" date="2020-08" db="EMBL/GenBank/DDBJ databases">
        <title>Genomic Encyclopedia of Type Strains, Phase IV (KMG-IV): sequencing the most valuable type-strain genomes for metagenomic binning, comparative biology and taxonomic classification.</title>
        <authorList>
            <person name="Goeker M."/>
        </authorList>
    </citation>
    <scope>NUCLEOTIDE SEQUENCE [LARGE SCALE GENOMIC DNA]</scope>
    <source>
        <strain evidence="3 4">DSM 45615</strain>
    </source>
</reference>
<evidence type="ECO:0000313" key="4">
    <source>
        <dbReference type="Proteomes" id="UP000578449"/>
    </source>
</evidence>
<accession>A0A840P7Y2</accession>
<dbReference type="EMBL" id="JACHGN010000006">
    <property type="protein sequence ID" value="MBB5133327.1"/>
    <property type="molecule type" value="Genomic_DNA"/>
</dbReference>
<keyword evidence="4" id="KW-1185">Reference proteome</keyword>
<evidence type="ECO:0000313" key="3">
    <source>
        <dbReference type="EMBL" id="MBB5133327.1"/>
    </source>
</evidence>
<organism evidence="3 4">
    <name type="scientific">Thermocatellispora tengchongensis</name>
    <dbReference type="NCBI Taxonomy" id="1073253"/>
    <lineage>
        <taxon>Bacteria</taxon>
        <taxon>Bacillati</taxon>
        <taxon>Actinomycetota</taxon>
        <taxon>Actinomycetes</taxon>
        <taxon>Streptosporangiales</taxon>
        <taxon>Streptosporangiaceae</taxon>
        <taxon>Thermocatellispora</taxon>
    </lineage>
</organism>
<gene>
    <name evidence="3" type="ORF">HNP84_003053</name>
</gene>
<keyword evidence="2" id="KW-0732">Signal</keyword>
<dbReference type="Proteomes" id="UP000578449">
    <property type="component" value="Unassembled WGS sequence"/>
</dbReference>
<evidence type="ECO:0000256" key="2">
    <source>
        <dbReference type="SAM" id="SignalP"/>
    </source>
</evidence>
<dbReference type="RefSeq" id="WP_185050317.1">
    <property type="nucleotide sequence ID" value="NZ_BAABIX010000001.1"/>
</dbReference>
<name>A0A840P7Y2_9ACTN</name>
<feature type="chain" id="PRO_5032725069" evidence="2">
    <location>
        <begin position="29"/>
        <end position="214"/>
    </location>
</feature>